<accession>A0AAN6M066</accession>
<name>A0AAN6M066_9PLEO</name>
<dbReference type="EMBL" id="WVTA01000007">
    <property type="protein sequence ID" value="KAK3208829.1"/>
    <property type="molecule type" value="Genomic_DNA"/>
</dbReference>
<dbReference type="Proteomes" id="UP001280581">
    <property type="component" value="Unassembled WGS sequence"/>
</dbReference>
<feature type="domain" description="Azaphilone pigments biosynthesis cluster protein L N-terminal" evidence="3">
    <location>
        <begin position="1"/>
        <end position="181"/>
    </location>
</feature>
<sequence length="920" mass="103088">MDPLSIGSAVVGLIATAARMAPMLHHFVSHARDAPKSASQILDEMNSITSALEQLQIYLMGAYKTNATRRSMLSLRNIVATLTACVTTYSDLEFMVNKCVRNGEVKKFKWVINESDLEGLLTRVQAHKLSLVFMLTILQCESMQEAEENMHRLVELVESLVESNTDLRNRLDDIAADHASVHVNTRASSVLVSSTSTTAPTILPRGFEEDLNRSRVYRKLRPRDSIYSIDSSQRASLTSSAFSELSLGDVSIVSVLCLPVWSVDLGNAEYYRFGREGLTLTIAELAVRYPHIDFSNPDDLDEYMAHLINEYTYHDSNQKSDRTDLREPEDIVPFETLTDNAHSQSRSFSTSGTFNSALPSTISTSFTEGTQQETETEEPEVLFEAASLFEFYIPNDRREGGIPYLVYVPGEIFDVIGMKGELWLARNQDDPKRTVGWIWEMHFARILPEEFFGDQDKSSEASGAGPRNNTIKYTFPVGFCDIIEKKHRSPKLRPTFPKYSLNSCNYGFNFSIYRTNNLVVSQTTLPAGSINGNANIAMDSELLSVKEYLKEREGGSDLLEGLEDVGGLTFELDPDRQSIHAHAPRATRLLICRRQEGYTSVFTWAYITVHDRKAVTLTLVDETVTPGDNQPTRRLLRRDEVPSRPLVSPFDACMEATNNSVALLKGLAPYYFLWKGIVSWEELVHDKQAWFLGELYGTLQKMKKSAAQTEGPSVETPDTKRPETAAAANKLLPFSRAGSFRGLDHPSVSAKPSLEGLALQRHGSETPVGQMQRPSRIRDMKSRNTAVRLSDRGHPITAMTSQEKCIADRIIKAGITDLRSQRAAAIEAAKNFSKPLASTPSTTGIARSKRKASFNEEKIQKLLAFGEKMQGINTTMEELEAQKLRLEKVKRDQQKEFEEQCGDLTPWEVMEFMAKRSKKG</sequence>
<evidence type="ECO:0000259" key="3">
    <source>
        <dbReference type="Pfam" id="PF17111"/>
    </source>
</evidence>
<evidence type="ECO:0000256" key="2">
    <source>
        <dbReference type="SAM" id="MobiDB-lite"/>
    </source>
</evidence>
<organism evidence="4 5">
    <name type="scientific">Pseudopithomyces chartarum</name>
    <dbReference type="NCBI Taxonomy" id="1892770"/>
    <lineage>
        <taxon>Eukaryota</taxon>
        <taxon>Fungi</taxon>
        <taxon>Dikarya</taxon>
        <taxon>Ascomycota</taxon>
        <taxon>Pezizomycotina</taxon>
        <taxon>Dothideomycetes</taxon>
        <taxon>Pleosporomycetidae</taxon>
        <taxon>Pleosporales</taxon>
        <taxon>Massarineae</taxon>
        <taxon>Didymosphaeriaceae</taxon>
        <taxon>Pseudopithomyces</taxon>
    </lineage>
</organism>
<dbReference type="AlphaFoldDB" id="A0AAN6M066"/>
<feature type="region of interest" description="Disordered" evidence="2">
    <location>
        <begin position="342"/>
        <end position="361"/>
    </location>
</feature>
<evidence type="ECO:0000313" key="5">
    <source>
        <dbReference type="Proteomes" id="UP001280581"/>
    </source>
</evidence>
<protein>
    <recommendedName>
        <fullName evidence="3">Azaphilone pigments biosynthesis cluster protein L N-terminal domain-containing protein</fullName>
    </recommendedName>
</protein>
<evidence type="ECO:0000256" key="1">
    <source>
        <dbReference type="SAM" id="Coils"/>
    </source>
</evidence>
<feature type="coiled-coil region" evidence="1">
    <location>
        <begin position="869"/>
        <end position="896"/>
    </location>
</feature>
<keyword evidence="5" id="KW-1185">Reference proteome</keyword>
<comment type="caution">
    <text evidence="4">The sequence shown here is derived from an EMBL/GenBank/DDBJ whole genome shotgun (WGS) entry which is preliminary data.</text>
</comment>
<evidence type="ECO:0000313" key="4">
    <source>
        <dbReference type="EMBL" id="KAK3208829.1"/>
    </source>
</evidence>
<gene>
    <name evidence="4" type="ORF">GRF29_77g2184882</name>
</gene>
<reference evidence="4 5" key="1">
    <citation type="submission" date="2021-02" db="EMBL/GenBank/DDBJ databases">
        <title>Genome assembly of Pseudopithomyces chartarum.</title>
        <authorList>
            <person name="Jauregui R."/>
            <person name="Singh J."/>
            <person name="Voisey C."/>
        </authorList>
    </citation>
    <scope>NUCLEOTIDE SEQUENCE [LARGE SCALE GENOMIC DNA]</scope>
    <source>
        <strain evidence="4 5">AGR01</strain>
    </source>
</reference>
<dbReference type="Pfam" id="PF17111">
    <property type="entry name" value="PigL_N"/>
    <property type="match status" value="1"/>
</dbReference>
<proteinExistence type="predicted"/>
<dbReference type="InterPro" id="IPR031348">
    <property type="entry name" value="PigL_N"/>
</dbReference>
<keyword evidence="1" id="KW-0175">Coiled coil</keyword>